<dbReference type="AlphaFoldDB" id="A0A9K3L0L4"/>
<dbReference type="Proteomes" id="UP000693970">
    <property type="component" value="Unassembled WGS sequence"/>
</dbReference>
<dbReference type="PROSITE" id="PS50280">
    <property type="entry name" value="SET"/>
    <property type="match status" value="1"/>
</dbReference>
<accession>A0A9K3L0L4</accession>
<dbReference type="InterPro" id="IPR001214">
    <property type="entry name" value="SET_dom"/>
</dbReference>
<evidence type="ECO:0000259" key="1">
    <source>
        <dbReference type="PROSITE" id="PS50280"/>
    </source>
</evidence>
<feature type="domain" description="SET" evidence="1">
    <location>
        <begin position="18"/>
        <end position="143"/>
    </location>
</feature>
<comment type="caution">
    <text evidence="2">The sequence shown here is derived from an EMBL/GenBank/DDBJ whole genome shotgun (WGS) entry which is preliminary data.</text>
</comment>
<evidence type="ECO:0000313" key="3">
    <source>
        <dbReference type="Proteomes" id="UP000693970"/>
    </source>
</evidence>
<reference evidence="2" key="1">
    <citation type="journal article" date="2021" name="Sci. Rep.">
        <title>Diploid genomic architecture of Nitzschia inconspicua, an elite biomass production diatom.</title>
        <authorList>
            <person name="Oliver A."/>
            <person name="Podell S."/>
            <person name="Pinowska A."/>
            <person name="Traller J.C."/>
            <person name="Smith S.R."/>
            <person name="McClure R."/>
            <person name="Beliaev A."/>
            <person name="Bohutskyi P."/>
            <person name="Hill E.A."/>
            <person name="Rabines A."/>
            <person name="Zheng H."/>
            <person name="Allen L.Z."/>
            <person name="Kuo A."/>
            <person name="Grigoriev I.V."/>
            <person name="Allen A.E."/>
            <person name="Hazlebeck D."/>
            <person name="Allen E.E."/>
        </authorList>
    </citation>
    <scope>NUCLEOTIDE SEQUENCE</scope>
    <source>
        <strain evidence="2">Hildebrandi</strain>
    </source>
</reference>
<proteinExistence type="predicted"/>
<organism evidence="2 3">
    <name type="scientific">Nitzschia inconspicua</name>
    <dbReference type="NCBI Taxonomy" id="303405"/>
    <lineage>
        <taxon>Eukaryota</taxon>
        <taxon>Sar</taxon>
        <taxon>Stramenopiles</taxon>
        <taxon>Ochrophyta</taxon>
        <taxon>Bacillariophyta</taxon>
        <taxon>Bacillariophyceae</taxon>
        <taxon>Bacillariophycidae</taxon>
        <taxon>Bacillariales</taxon>
        <taxon>Bacillariaceae</taxon>
        <taxon>Nitzschia</taxon>
    </lineage>
</organism>
<dbReference type="OrthoDB" id="3180714at2759"/>
<name>A0A9K3L0L4_9STRA</name>
<reference evidence="2" key="2">
    <citation type="submission" date="2021-04" db="EMBL/GenBank/DDBJ databases">
        <authorList>
            <person name="Podell S."/>
        </authorList>
    </citation>
    <scope>NUCLEOTIDE SEQUENCE</scope>
    <source>
        <strain evidence="2">Hildebrandi</strain>
    </source>
</reference>
<gene>
    <name evidence="2" type="ORF">IV203_009215</name>
</gene>
<protein>
    <submittedName>
        <fullName evidence="2">Nuclear protein SET</fullName>
    </submittedName>
</protein>
<dbReference type="SMART" id="SM00317">
    <property type="entry name" value="SET"/>
    <property type="match status" value="1"/>
</dbReference>
<dbReference type="Pfam" id="PF00856">
    <property type="entry name" value="SET"/>
    <property type="match status" value="1"/>
</dbReference>
<dbReference type="EMBL" id="JAGRRH010000017">
    <property type="protein sequence ID" value="KAG7353167.1"/>
    <property type="molecule type" value="Genomic_DNA"/>
</dbReference>
<evidence type="ECO:0000313" key="2">
    <source>
        <dbReference type="EMBL" id="KAG7353167.1"/>
    </source>
</evidence>
<keyword evidence="3" id="KW-1185">Reference proteome</keyword>
<sequence length="406" mass="45100">MEENDDPKETFIEAPRRAHLYLAPSSHGDGWGVFSLKHISKGDIVELAPLLLRFPEENSEVLKATILNNYHYEYWAWNGVSSECQFALSFGYMLYFNHSAQPNIKYQQFGKEPDVDNPSRAVGLGYYALCDISPHVELLCDYGGPEWFQDRGMTLVGEQANLQSCGGTSASWDQAAILKRNSSDVILSSKLCSGHNDNTISKLVESHVDGGFEIPPYNLESLRSRLFSSETQPSSLGFGSVICTENTEEGETLEAVPILVLLKSAVKGSLLETITVEWKDLDFTKDLCPNDIVRVVLSEEVDEDRSTARVRSVTKDVDIHETVLLALAGNLSLLRRSLVGYNSRLVVEHDKYNAYGFLMRLEAIGRIRSGEQVVVKLPEMSSSSIDRVVEELALTGQLVIADLISN</sequence>